<evidence type="ECO:0000256" key="1">
    <source>
        <dbReference type="ARBA" id="ARBA00004173"/>
    </source>
</evidence>
<dbReference type="Proteomes" id="UP000594261">
    <property type="component" value="Chromosome 5"/>
</dbReference>
<evidence type="ECO:0000313" key="9">
    <source>
        <dbReference type="Proteomes" id="UP000594261"/>
    </source>
</evidence>
<evidence type="ECO:0000256" key="2">
    <source>
        <dbReference type="ARBA" id="ARBA00022946"/>
    </source>
</evidence>
<keyword evidence="9" id="KW-1185">Reference proteome</keyword>
<reference evidence="8 9" key="1">
    <citation type="journal article" date="2016" name="G3 (Bethesda)">
        <title>First Draft Assembly and Annotation of the Genome of a California Endemic Oak Quercus lobata Nee (Fagaceae).</title>
        <authorList>
            <person name="Sork V.L."/>
            <person name="Fitz-Gibbon S.T."/>
            <person name="Puiu D."/>
            <person name="Crepeau M."/>
            <person name="Gugger P.F."/>
            <person name="Sherman R."/>
            <person name="Stevens K."/>
            <person name="Langley C.H."/>
            <person name="Pellegrini M."/>
            <person name="Salzberg S.L."/>
        </authorList>
    </citation>
    <scope>NUCLEOTIDE SEQUENCE [LARGE SCALE GENOMIC DNA]</scope>
    <source>
        <strain evidence="8 9">cv. SW786</strain>
    </source>
</reference>
<dbReference type="GO" id="GO:0005762">
    <property type="term" value="C:mitochondrial large ribosomal subunit"/>
    <property type="evidence" value="ECO:0007669"/>
    <property type="project" value="TreeGrafter"/>
</dbReference>
<dbReference type="InterPro" id="IPR013870">
    <property type="entry name" value="Ribosomal_mL54"/>
</dbReference>
<reference evidence="8" key="2">
    <citation type="submission" date="2021-01" db="UniProtKB">
        <authorList>
            <consortium name="EnsemblPlants"/>
        </authorList>
    </citation>
    <scope>IDENTIFICATION</scope>
</reference>
<dbReference type="AlphaFoldDB" id="A0A7N2LQW5"/>
<evidence type="ECO:0000256" key="5">
    <source>
        <dbReference type="ARBA" id="ARBA00023274"/>
    </source>
</evidence>
<proteinExistence type="inferred from homology"/>
<keyword evidence="3" id="KW-0689">Ribosomal protein</keyword>
<evidence type="ECO:0000256" key="6">
    <source>
        <dbReference type="ARBA" id="ARBA00033752"/>
    </source>
</evidence>
<evidence type="ECO:0000256" key="3">
    <source>
        <dbReference type="ARBA" id="ARBA00022980"/>
    </source>
</evidence>
<sequence length="135" mass="15305">MDEAMDLFGANFMFVLSLLLFRQRVDLLFISKGGKEKKGSKVSAASDAPKESILSKEVKSTTVVGANILKDGADPKILPDSEYADWLWHLIDKRPALSELRRKNTENLPYENLKHFVKLDNRSRIKENNSLKAKN</sequence>
<evidence type="ECO:0000256" key="4">
    <source>
        <dbReference type="ARBA" id="ARBA00023128"/>
    </source>
</evidence>
<keyword evidence="2" id="KW-0809">Transit peptide</keyword>
<accession>A0A7N2LQW5</accession>
<keyword evidence="4" id="KW-0496">Mitochondrion</keyword>
<dbReference type="EnsemblPlants" id="QL05p048106:mrna">
    <property type="protein sequence ID" value="QL05p048106:mrna"/>
    <property type="gene ID" value="QL05p048106"/>
</dbReference>
<evidence type="ECO:0000256" key="7">
    <source>
        <dbReference type="ARBA" id="ARBA00035179"/>
    </source>
</evidence>
<organism evidence="8 9">
    <name type="scientific">Quercus lobata</name>
    <name type="common">Valley oak</name>
    <dbReference type="NCBI Taxonomy" id="97700"/>
    <lineage>
        <taxon>Eukaryota</taxon>
        <taxon>Viridiplantae</taxon>
        <taxon>Streptophyta</taxon>
        <taxon>Embryophyta</taxon>
        <taxon>Tracheophyta</taxon>
        <taxon>Spermatophyta</taxon>
        <taxon>Magnoliopsida</taxon>
        <taxon>eudicotyledons</taxon>
        <taxon>Gunneridae</taxon>
        <taxon>Pentapetalae</taxon>
        <taxon>rosids</taxon>
        <taxon>fabids</taxon>
        <taxon>Fagales</taxon>
        <taxon>Fagaceae</taxon>
        <taxon>Quercus</taxon>
    </lineage>
</organism>
<name>A0A7N2LQW5_QUELO</name>
<dbReference type="PANTHER" id="PTHR28595">
    <property type="entry name" value="39S RIBOSOMAL PROTEIN L54, MITOCHONDRIAL"/>
    <property type="match status" value="1"/>
</dbReference>
<dbReference type="EMBL" id="LRBV02000005">
    <property type="status" value="NOT_ANNOTATED_CDS"/>
    <property type="molecule type" value="Genomic_DNA"/>
</dbReference>
<dbReference type="FunCoup" id="A0A7N2LQW5">
    <property type="interactions" value="802"/>
</dbReference>
<protein>
    <recommendedName>
        <fullName evidence="7">Large ribosomal subunit protein mL54</fullName>
    </recommendedName>
</protein>
<dbReference type="GO" id="GO:0003735">
    <property type="term" value="F:structural constituent of ribosome"/>
    <property type="evidence" value="ECO:0007669"/>
    <property type="project" value="TreeGrafter"/>
</dbReference>
<dbReference type="InParanoid" id="A0A7N2LQW5"/>
<keyword evidence="5" id="KW-0687">Ribonucleoprotein</keyword>
<dbReference type="Pfam" id="PF08561">
    <property type="entry name" value="Ribosomal_L37"/>
    <property type="match status" value="1"/>
</dbReference>
<dbReference type="Gramene" id="QL05p048106:mrna">
    <property type="protein sequence ID" value="QL05p048106:mrna"/>
    <property type="gene ID" value="QL05p048106"/>
</dbReference>
<comment type="subcellular location">
    <subcellularLocation>
        <location evidence="1">Mitochondrion</location>
    </subcellularLocation>
</comment>
<dbReference type="PANTHER" id="PTHR28595:SF1">
    <property type="entry name" value="LARGE RIBOSOMAL SUBUNIT PROTEIN ML54"/>
    <property type="match status" value="1"/>
</dbReference>
<comment type="similarity">
    <text evidence="6">Belongs to the mitochondrion-specific ribosomal protein mL54 family.</text>
</comment>
<evidence type="ECO:0000313" key="8">
    <source>
        <dbReference type="EnsemblPlants" id="QL05p048106:mrna"/>
    </source>
</evidence>
<dbReference type="OMA" id="HARCIRY"/>